<dbReference type="Proteomes" id="UP000034050">
    <property type="component" value="Unassembled WGS sequence"/>
</dbReference>
<dbReference type="Gene3D" id="1.10.220.120">
    <property type="entry name" value="Sigma-70 factor, region 1.1"/>
    <property type="match status" value="1"/>
</dbReference>
<dbReference type="PATRIC" id="fig|1618446.3.peg.1490"/>
<dbReference type="AlphaFoldDB" id="A0A0G1CH49"/>
<gene>
    <name evidence="2" type="ORF">UV61_C0024G0013</name>
</gene>
<evidence type="ECO:0000259" key="1">
    <source>
        <dbReference type="Pfam" id="PF03979"/>
    </source>
</evidence>
<protein>
    <submittedName>
        <fullName evidence="2">RNA polymerase sigma factor</fullName>
    </submittedName>
</protein>
<reference evidence="2 3" key="1">
    <citation type="journal article" date="2015" name="Nature">
        <title>rRNA introns, odd ribosomes, and small enigmatic genomes across a large radiation of phyla.</title>
        <authorList>
            <person name="Brown C.T."/>
            <person name="Hug L.A."/>
            <person name="Thomas B.C."/>
            <person name="Sharon I."/>
            <person name="Castelle C.J."/>
            <person name="Singh A."/>
            <person name="Wilkins M.J."/>
            <person name="Williams K.H."/>
            <person name="Banfield J.F."/>
        </authorList>
    </citation>
    <scope>NUCLEOTIDE SEQUENCE [LARGE SCALE GENOMIC DNA]</scope>
</reference>
<evidence type="ECO:0000313" key="3">
    <source>
        <dbReference type="Proteomes" id="UP000034050"/>
    </source>
</evidence>
<dbReference type="GO" id="GO:0016987">
    <property type="term" value="F:sigma factor activity"/>
    <property type="evidence" value="ECO:0007669"/>
    <property type="project" value="InterPro"/>
</dbReference>
<proteinExistence type="predicted"/>
<dbReference type="STRING" id="1618446.UV61_C0024G0013"/>
<dbReference type="EMBL" id="LCFD01000024">
    <property type="protein sequence ID" value="KKS84799.1"/>
    <property type="molecule type" value="Genomic_DNA"/>
</dbReference>
<accession>A0A0G1CH49</accession>
<organism evidence="2 3">
    <name type="scientific">Candidatus Gottesmanbacteria bacterium GW2011_GWB1_43_11</name>
    <dbReference type="NCBI Taxonomy" id="1618446"/>
    <lineage>
        <taxon>Bacteria</taxon>
        <taxon>Candidatus Gottesmaniibacteriota</taxon>
    </lineage>
</organism>
<name>A0A0G1CH49_9BACT</name>
<dbReference type="InterPro" id="IPR007127">
    <property type="entry name" value="RNA_pol_sigma_70_r1_1"/>
</dbReference>
<comment type="caution">
    <text evidence="2">The sequence shown here is derived from an EMBL/GenBank/DDBJ whole genome shotgun (WGS) entry which is preliminary data.</text>
</comment>
<dbReference type="GO" id="GO:0003677">
    <property type="term" value="F:DNA binding"/>
    <property type="evidence" value="ECO:0007669"/>
    <property type="project" value="InterPro"/>
</dbReference>
<feature type="domain" description="RNA polymerase sigma factor 70 region 1.1" evidence="1">
    <location>
        <begin position="9"/>
        <end position="76"/>
    </location>
</feature>
<sequence length="80" mass="9102">MVKAKLLTSVKDLLKEGKENGFITQDDILAVFPKPEHHLKEVDELYDKLLKLGVDVFETTSQEEETELSKSVADLEKELD</sequence>
<evidence type="ECO:0000313" key="2">
    <source>
        <dbReference type="EMBL" id="KKS84799.1"/>
    </source>
</evidence>
<dbReference type="InterPro" id="IPR042189">
    <property type="entry name" value="RNA_pol_sigma_70_r1_1_sf"/>
</dbReference>
<dbReference type="Pfam" id="PF03979">
    <property type="entry name" value="Sigma70_r1_1"/>
    <property type="match status" value="1"/>
</dbReference>